<dbReference type="PANTHER" id="PTHR36832:SF1">
    <property type="entry name" value="SLR1174 PROTEIN"/>
    <property type="match status" value="1"/>
</dbReference>
<keyword evidence="1" id="KW-1133">Transmembrane helix</keyword>
<evidence type="ECO:0000313" key="3">
    <source>
        <dbReference type="Proteomes" id="UP001597493"/>
    </source>
</evidence>
<evidence type="ECO:0000313" key="2">
    <source>
        <dbReference type="EMBL" id="MFD2660287.1"/>
    </source>
</evidence>
<keyword evidence="1" id="KW-0472">Membrane</keyword>
<protein>
    <submittedName>
        <fullName evidence="2">ABC transporter permease</fullName>
    </submittedName>
</protein>
<reference evidence="3" key="1">
    <citation type="journal article" date="2019" name="Int. J. Syst. Evol. Microbiol.">
        <title>The Global Catalogue of Microorganisms (GCM) 10K type strain sequencing project: providing services to taxonomists for standard genome sequencing and annotation.</title>
        <authorList>
            <consortium name="The Broad Institute Genomics Platform"/>
            <consortium name="The Broad Institute Genome Sequencing Center for Infectious Disease"/>
            <person name="Wu L."/>
            <person name="Ma J."/>
        </authorList>
    </citation>
    <scope>NUCLEOTIDE SEQUENCE [LARGE SCALE GENOMIC DNA]</scope>
    <source>
        <strain evidence="3">TISTR 1827</strain>
    </source>
</reference>
<dbReference type="EMBL" id="JBHUMY010000007">
    <property type="protein sequence ID" value="MFD2660287.1"/>
    <property type="molecule type" value="Genomic_DNA"/>
</dbReference>
<dbReference type="RefSeq" id="WP_379271372.1">
    <property type="nucleotide sequence ID" value="NZ_JBHUGT010000005.1"/>
</dbReference>
<feature type="transmembrane region" description="Helical" evidence="1">
    <location>
        <begin position="118"/>
        <end position="137"/>
    </location>
</feature>
<keyword evidence="1" id="KW-0812">Transmembrane</keyword>
<evidence type="ECO:0000256" key="1">
    <source>
        <dbReference type="SAM" id="Phobius"/>
    </source>
</evidence>
<dbReference type="InterPro" id="IPR010390">
    <property type="entry name" value="ABC-2_transporter-like"/>
</dbReference>
<feature type="transmembrane region" description="Helical" evidence="1">
    <location>
        <begin position="149"/>
        <end position="174"/>
    </location>
</feature>
<accession>A0ABW5QVA0</accession>
<keyword evidence="3" id="KW-1185">Reference proteome</keyword>
<feature type="transmembrane region" description="Helical" evidence="1">
    <location>
        <begin position="238"/>
        <end position="255"/>
    </location>
</feature>
<dbReference type="Pfam" id="PF06182">
    <property type="entry name" value="ABC2_membrane_6"/>
    <property type="match status" value="1"/>
</dbReference>
<organism evidence="2 3">
    <name type="scientific">Paenibacillus thailandensis</name>
    <dbReference type="NCBI Taxonomy" id="393250"/>
    <lineage>
        <taxon>Bacteria</taxon>
        <taxon>Bacillati</taxon>
        <taxon>Bacillota</taxon>
        <taxon>Bacilli</taxon>
        <taxon>Bacillales</taxon>
        <taxon>Paenibacillaceae</taxon>
        <taxon>Paenibacillus</taxon>
    </lineage>
</organism>
<feature type="transmembrane region" description="Helical" evidence="1">
    <location>
        <begin position="28"/>
        <end position="46"/>
    </location>
</feature>
<sequence length="267" mass="29933">MNVLTKPSKYVFIGKISIRNQLAYMADFLTRSLFLLLILYIFMQLWQTTYRGEGTASIAGYTFRQMLWYLIVTESIVLASPSLCVKIEEEVKSGDVAFKLIRPVSFIGFHYTEYISEAAVRFVVNLLLGTAIGLLLVGPPDIGPGLAWLPLMAVGGFTVHFMLSMLVALTAFWVEETRGLEFVYNKILFTVGAMLMPLELFPEALQQASRWLPFQTIVYFPAKTAVAFDPGDLARMLATQWAWVFVIGLAVWAMYRRGVAKLNANGG</sequence>
<comment type="caution">
    <text evidence="2">The sequence shown here is derived from an EMBL/GenBank/DDBJ whole genome shotgun (WGS) entry which is preliminary data.</text>
</comment>
<feature type="transmembrane region" description="Helical" evidence="1">
    <location>
        <begin position="66"/>
        <end position="85"/>
    </location>
</feature>
<feature type="transmembrane region" description="Helical" evidence="1">
    <location>
        <begin position="183"/>
        <end position="201"/>
    </location>
</feature>
<dbReference type="PANTHER" id="PTHR36832">
    <property type="entry name" value="SLR1174 PROTEIN-RELATED"/>
    <property type="match status" value="1"/>
</dbReference>
<proteinExistence type="predicted"/>
<name>A0ABW5QVA0_9BACL</name>
<gene>
    <name evidence="2" type="ORF">ACFSW5_08375</name>
</gene>
<dbReference type="Proteomes" id="UP001597493">
    <property type="component" value="Unassembled WGS sequence"/>
</dbReference>